<evidence type="ECO:0000313" key="2">
    <source>
        <dbReference type="EMBL" id="PQJ61760.1"/>
    </source>
</evidence>
<accession>A0A2S7VJD5</accession>
<dbReference type="InterPro" id="IPR036390">
    <property type="entry name" value="WH_DNA-bd_sf"/>
</dbReference>
<dbReference type="AlphaFoldDB" id="A0A2S7VJD5"/>
<dbReference type="Proteomes" id="UP000238730">
    <property type="component" value="Unassembled WGS sequence"/>
</dbReference>
<dbReference type="OrthoDB" id="5869263at2"/>
<comment type="caution">
    <text evidence="2">The sequence shown here is derived from an EMBL/GenBank/DDBJ whole genome shotgun (WGS) entry which is preliminary data.</text>
</comment>
<evidence type="ECO:0000259" key="1">
    <source>
        <dbReference type="PROSITE" id="PS50995"/>
    </source>
</evidence>
<feature type="domain" description="HTH marR-type" evidence="1">
    <location>
        <begin position="12"/>
        <end position="145"/>
    </location>
</feature>
<gene>
    <name evidence="2" type="ORF">BTO08_15845</name>
</gene>
<dbReference type="PANTHER" id="PTHR33164">
    <property type="entry name" value="TRANSCRIPTIONAL REGULATOR, MARR FAMILY"/>
    <property type="match status" value="1"/>
</dbReference>
<dbReference type="EMBL" id="MSCJ01000003">
    <property type="protein sequence ID" value="PQJ61760.1"/>
    <property type="molecule type" value="Genomic_DNA"/>
</dbReference>
<dbReference type="InterPro" id="IPR039422">
    <property type="entry name" value="MarR/SlyA-like"/>
</dbReference>
<dbReference type="InterPro" id="IPR036388">
    <property type="entry name" value="WH-like_DNA-bd_sf"/>
</dbReference>
<name>A0A2S7VJD5_PHOAN</name>
<evidence type="ECO:0000313" key="3">
    <source>
        <dbReference type="Proteomes" id="UP000238730"/>
    </source>
</evidence>
<dbReference type="PANTHER" id="PTHR33164:SF43">
    <property type="entry name" value="HTH-TYPE TRANSCRIPTIONAL REPRESSOR YETL"/>
    <property type="match status" value="1"/>
</dbReference>
<dbReference type="PROSITE" id="PS50995">
    <property type="entry name" value="HTH_MARR_2"/>
    <property type="match status" value="1"/>
</dbReference>
<dbReference type="Gene3D" id="1.10.10.10">
    <property type="entry name" value="Winged helix-like DNA-binding domain superfamily/Winged helix DNA-binding domain"/>
    <property type="match status" value="1"/>
</dbReference>
<dbReference type="GO" id="GO:0006950">
    <property type="term" value="P:response to stress"/>
    <property type="evidence" value="ECO:0007669"/>
    <property type="project" value="TreeGrafter"/>
</dbReference>
<proteinExistence type="predicted"/>
<dbReference type="SMART" id="SM00347">
    <property type="entry name" value="HTH_MARR"/>
    <property type="match status" value="1"/>
</dbReference>
<sequence length="152" mass="17292">MPQNYTDIPSLNESLSFTMGLAYKQFRSIATSALATEFDITLEMLGALRVLSHLGEVPQQAVSDALHRERSVTKRLIDNCIKRELITVNKSEQNKKARYLVITDKGKDIEQKATVCIANINQDFFAPLTNEERELLFNINKKLIRHDILVNS</sequence>
<dbReference type="SUPFAM" id="SSF46785">
    <property type="entry name" value="Winged helix' DNA-binding domain"/>
    <property type="match status" value="1"/>
</dbReference>
<reference evidence="2 3" key="1">
    <citation type="submission" date="2016-12" db="EMBL/GenBank/DDBJ databases">
        <title>Diversity of luminous bacteria.</title>
        <authorList>
            <person name="Yoshizawa S."/>
            <person name="Kogure K."/>
        </authorList>
    </citation>
    <scope>NUCLEOTIDE SEQUENCE [LARGE SCALE GENOMIC DNA]</scope>
    <source>
        <strain evidence="2 3">LC1-200</strain>
    </source>
</reference>
<dbReference type="GO" id="GO:0003700">
    <property type="term" value="F:DNA-binding transcription factor activity"/>
    <property type="evidence" value="ECO:0007669"/>
    <property type="project" value="InterPro"/>
</dbReference>
<protein>
    <submittedName>
        <fullName evidence="2">MarR family transcriptional regulator</fullName>
    </submittedName>
</protein>
<dbReference type="InterPro" id="IPR000835">
    <property type="entry name" value="HTH_MarR-typ"/>
</dbReference>
<dbReference type="RefSeq" id="WP_105061630.1">
    <property type="nucleotide sequence ID" value="NZ_MSCJ01000003.1"/>
</dbReference>
<organism evidence="2 3">
    <name type="scientific">Photobacterium angustum</name>
    <dbReference type="NCBI Taxonomy" id="661"/>
    <lineage>
        <taxon>Bacteria</taxon>
        <taxon>Pseudomonadati</taxon>
        <taxon>Pseudomonadota</taxon>
        <taxon>Gammaproteobacteria</taxon>
        <taxon>Vibrionales</taxon>
        <taxon>Vibrionaceae</taxon>
        <taxon>Photobacterium</taxon>
    </lineage>
</organism>